<keyword evidence="2" id="KW-1133">Transmembrane helix</keyword>
<dbReference type="Pfam" id="PF03067">
    <property type="entry name" value="LPMO_10"/>
    <property type="match status" value="1"/>
</dbReference>
<dbReference type="InterPro" id="IPR004302">
    <property type="entry name" value="Cellulose/chitin-bd_N"/>
</dbReference>
<feature type="transmembrane region" description="Helical" evidence="2">
    <location>
        <begin position="304"/>
        <end position="327"/>
    </location>
</feature>
<sequence>MCATASSSIWSWLEMEMELESELELKLAVMWVAGSCAARLVLGVALLLVLAHHVQGRAYMRSPAARNVVALGAYKTPWELDAFDGGGPDVDQASGHGLCGGLLDDPTKTMLESGDWVSDVQTTYLAGGVLTAEIVVTEHRGGHLEMRLCELDEEANVTTQDCLNEHVLEYELTAVVTSYSDDMPYNLSSPADYSALPDELQCENIADRGPRGLCCRQGGKCSPESSNVDRWVLPEANTLGPDGASLYSIAFRLPANVTCAHCVLQMAIVDAPATAGEFPSATYNCADVAIEADEQETLSGLSTVASGAIAGSGGFLVLASLATLVWMRRRSYNEEDTESRFFGRSFTFTTGTNSIPAFGKLASSNGPSLVGRIVVSIAAWHHARSGNFESGPWHNDGPSHDSWVFITIATRPHARSGDSSERSTSIDPEREHCQPDEQELSKGTVESGHGRSSRRQRRTKYVKLEDEDPQVRLALSMLPSVPGDVTDNMAFQTLSSWPVLPLYKRFVESTLLVPIGTDNRVVLIFDYDVLDGAKGLSFASYMNQEMQARLDPELEKLRVHLKSRLGSKSLAEALAEAGVEVRLGGAGFRWFAIVANNDDSRAIIRHWKRQEAGCESKTLGKLVLLTASDGSSLARLFLDAPLGTFGSPKLLLGHMAWTSGQLEQEVLFGRWWPCEYVEAYALSSNFEGSSLYSLFTQTPKVPMNGHYYLDTCRIGYREAQAEHIRAQQTNFYDEDDKD</sequence>
<evidence type="ECO:0000256" key="1">
    <source>
        <dbReference type="SAM" id="MobiDB-lite"/>
    </source>
</evidence>
<keyword evidence="5" id="KW-1185">Reference proteome</keyword>
<feature type="domain" description="Chitin-binding type-4" evidence="3">
    <location>
        <begin position="63"/>
        <end position="288"/>
    </location>
</feature>
<evidence type="ECO:0000313" key="5">
    <source>
        <dbReference type="Proteomes" id="UP000241890"/>
    </source>
</evidence>
<proteinExistence type="predicted"/>
<feature type="region of interest" description="Disordered" evidence="1">
    <location>
        <begin position="412"/>
        <end position="461"/>
    </location>
</feature>
<organism evidence="4 5">
    <name type="scientific">Hondaea fermentalgiana</name>
    <dbReference type="NCBI Taxonomy" id="2315210"/>
    <lineage>
        <taxon>Eukaryota</taxon>
        <taxon>Sar</taxon>
        <taxon>Stramenopiles</taxon>
        <taxon>Bigyra</taxon>
        <taxon>Labyrinthulomycetes</taxon>
        <taxon>Thraustochytrida</taxon>
        <taxon>Thraustochytriidae</taxon>
        <taxon>Hondaea</taxon>
    </lineage>
</organism>
<dbReference type="InParanoid" id="A0A2R5GS93"/>
<keyword evidence="2" id="KW-0472">Membrane</keyword>
<dbReference type="OrthoDB" id="64893at2759"/>
<evidence type="ECO:0000313" key="4">
    <source>
        <dbReference type="EMBL" id="GBG32628.1"/>
    </source>
</evidence>
<evidence type="ECO:0000259" key="3">
    <source>
        <dbReference type="Pfam" id="PF03067"/>
    </source>
</evidence>
<dbReference type="AlphaFoldDB" id="A0A2R5GS93"/>
<keyword evidence="2" id="KW-0812">Transmembrane</keyword>
<evidence type="ECO:0000256" key="2">
    <source>
        <dbReference type="SAM" id="Phobius"/>
    </source>
</evidence>
<protein>
    <recommendedName>
        <fullName evidence="3">Chitin-binding type-4 domain-containing protein</fullName>
    </recommendedName>
</protein>
<name>A0A2R5GS93_9STRA</name>
<dbReference type="Proteomes" id="UP000241890">
    <property type="component" value="Unassembled WGS sequence"/>
</dbReference>
<dbReference type="SUPFAM" id="SSF143456">
    <property type="entry name" value="VC0467-like"/>
    <property type="match status" value="1"/>
</dbReference>
<comment type="caution">
    <text evidence="4">The sequence shown here is derived from an EMBL/GenBank/DDBJ whole genome shotgun (WGS) entry which is preliminary data.</text>
</comment>
<accession>A0A2R5GS93</accession>
<reference evidence="4 5" key="1">
    <citation type="submission" date="2017-12" db="EMBL/GenBank/DDBJ databases">
        <title>Sequencing, de novo assembly and annotation of complete genome of a new Thraustochytrid species, strain FCC1311.</title>
        <authorList>
            <person name="Sedici K."/>
            <person name="Godart F."/>
            <person name="Aiese Cigliano R."/>
            <person name="Sanseverino W."/>
            <person name="Barakat M."/>
            <person name="Ortet P."/>
            <person name="Marechal E."/>
            <person name="Cagnac O."/>
            <person name="Amato A."/>
        </authorList>
    </citation>
    <scope>NUCLEOTIDE SEQUENCE [LARGE SCALE GENOMIC DNA]</scope>
</reference>
<gene>
    <name evidence="4" type="ORF">FCC1311_088532</name>
</gene>
<feature type="compositionally biased region" description="Basic residues" evidence="1">
    <location>
        <begin position="451"/>
        <end position="461"/>
    </location>
</feature>
<dbReference type="EMBL" id="BEYU01000126">
    <property type="protein sequence ID" value="GBG32628.1"/>
    <property type="molecule type" value="Genomic_DNA"/>
</dbReference>
<feature type="transmembrane region" description="Helical" evidence="2">
    <location>
        <begin position="28"/>
        <end position="51"/>
    </location>
</feature>